<proteinExistence type="predicted"/>
<protein>
    <submittedName>
        <fullName evidence="2">Uncharacterized protein</fullName>
    </submittedName>
</protein>
<dbReference type="Proteomes" id="UP000886885">
    <property type="component" value="Chromosome 9A"/>
</dbReference>
<gene>
    <name evidence="2" type="ORF">POTOM_033396</name>
</gene>
<evidence type="ECO:0000256" key="1">
    <source>
        <dbReference type="SAM" id="MobiDB-lite"/>
    </source>
</evidence>
<accession>A0A8X7Z4A5</accession>
<sequence length="157" mass="17160">MGLRVPSCCEHGTGQCSAPAVSDTTHETLSSTLELELCLQDEERVTEDMDRIPLCFLPRCKMYFMIIFDIKESNPPPCVALGGRGITLPGPRPDEIQEVAAATQEQQQSYKDDLVDESGEEDAELNAETNVCAQLWDLDMASCDFGSPAVGPRHGLL</sequence>
<comment type="caution">
    <text evidence="2">The sequence shown here is derived from an EMBL/GenBank/DDBJ whole genome shotgun (WGS) entry which is preliminary data.</text>
</comment>
<evidence type="ECO:0000313" key="3">
    <source>
        <dbReference type="Proteomes" id="UP000886885"/>
    </source>
</evidence>
<organism evidence="2 3">
    <name type="scientific">Populus tomentosa</name>
    <name type="common">Chinese white poplar</name>
    <dbReference type="NCBI Taxonomy" id="118781"/>
    <lineage>
        <taxon>Eukaryota</taxon>
        <taxon>Viridiplantae</taxon>
        <taxon>Streptophyta</taxon>
        <taxon>Embryophyta</taxon>
        <taxon>Tracheophyta</taxon>
        <taxon>Spermatophyta</taxon>
        <taxon>Magnoliopsida</taxon>
        <taxon>eudicotyledons</taxon>
        <taxon>Gunneridae</taxon>
        <taxon>Pentapetalae</taxon>
        <taxon>rosids</taxon>
        <taxon>fabids</taxon>
        <taxon>Malpighiales</taxon>
        <taxon>Salicaceae</taxon>
        <taxon>Saliceae</taxon>
        <taxon>Populus</taxon>
    </lineage>
</organism>
<keyword evidence="3" id="KW-1185">Reference proteome</keyword>
<feature type="region of interest" description="Disordered" evidence="1">
    <location>
        <begin position="101"/>
        <end position="121"/>
    </location>
</feature>
<dbReference type="AlphaFoldDB" id="A0A8X7Z4A5"/>
<dbReference type="EMBL" id="JAAWWB010000017">
    <property type="protein sequence ID" value="KAG6762869.1"/>
    <property type="molecule type" value="Genomic_DNA"/>
</dbReference>
<evidence type="ECO:0000313" key="2">
    <source>
        <dbReference type="EMBL" id="KAG6762869.1"/>
    </source>
</evidence>
<name>A0A8X7Z4A5_POPTO</name>
<reference evidence="2" key="1">
    <citation type="journal article" date="2020" name="bioRxiv">
        <title>Hybrid origin of Populus tomentosa Carr. identified through genome sequencing and phylogenomic analysis.</title>
        <authorList>
            <person name="An X."/>
            <person name="Gao K."/>
            <person name="Chen Z."/>
            <person name="Li J."/>
            <person name="Yang X."/>
            <person name="Yang X."/>
            <person name="Zhou J."/>
            <person name="Guo T."/>
            <person name="Zhao T."/>
            <person name="Huang S."/>
            <person name="Miao D."/>
            <person name="Khan W.U."/>
            <person name="Rao P."/>
            <person name="Ye M."/>
            <person name="Lei B."/>
            <person name="Liao W."/>
            <person name="Wang J."/>
            <person name="Ji L."/>
            <person name="Li Y."/>
            <person name="Guo B."/>
            <person name="Mustafa N.S."/>
            <person name="Li S."/>
            <person name="Yun Q."/>
            <person name="Keller S.R."/>
            <person name="Mao J."/>
            <person name="Zhang R."/>
            <person name="Strauss S.H."/>
        </authorList>
    </citation>
    <scope>NUCLEOTIDE SEQUENCE</scope>
    <source>
        <strain evidence="2">GM15</strain>
        <tissue evidence="2">Leaf</tissue>
    </source>
</reference>